<feature type="transmembrane region" description="Helical" evidence="1">
    <location>
        <begin position="78"/>
        <end position="95"/>
    </location>
</feature>
<proteinExistence type="predicted"/>
<evidence type="ECO:0000313" key="2">
    <source>
        <dbReference type="EMBL" id="CAA6827817.1"/>
    </source>
</evidence>
<dbReference type="EMBL" id="CACVAQ010000412">
    <property type="protein sequence ID" value="CAA6827817.1"/>
    <property type="molecule type" value="Genomic_DNA"/>
</dbReference>
<keyword evidence="1" id="KW-0472">Membrane</keyword>
<feature type="transmembrane region" description="Helical" evidence="1">
    <location>
        <begin position="51"/>
        <end position="72"/>
    </location>
</feature>
<name>A0A6S6UFP2_9BACT</name>
<feature type="transmembrane region" description="Helical" evidence="1">
    <location>
        <begin position="116"/>
        <end position="141"/>
    </location>
</feature>
<keyword evidence="1" id="KW-0812">Transmembrane</keyword>
<evidence type="ECO:0000256" key="1">
    <source>
        <dbReference type="SAM" id="Phobius"/>
    </source>
</evidence>
<sequence>MEEWKILDDVELTKKVYTEKGIAWGAFWGGPVAAGYFLIENYKSLGHKAVVTKAWGITIFSTIIYFILAYFIKEVGRISIIPLFIICMMLARQVFTQKQAADVAAHIKRGGKVHSNWRVAGISLLFFLGTIGSIGSVWMMYTIQRPMVTIPLPVELVGPTTPARSTTSSRNNLMKSVVNNLQSKSYGAAGHVIVYNDFFFSELKIDSIAEELTSLGFFELDNKKSIYLEKVLFDYEFSITDASADVANEKTRIQYEQLRANMEAFLKDGKVTILLMDEDSEAVLLRFGV</sequence>
<accession>A0A6S6UFP2</accession>
<feature type="transmembrane region" description="Helical" evidence="1">
    <location>
        <begin position="21"/>
        <end position="39"/>
    </location>
</feature>
<dbReference type="AlphaFoldDB" id="A0A6S6UFP2"/>
<reference evidence="2" key="1">
    <citation type="submission" date="2020-01" db="EMBL/GenBank/DDBJ databases">
        <authorList>
            <person name="Meier V. D."/>
            <person name="Meier V D."/>
        </authorList>
    </citation>
    <scope>NUCLEOTIDE SEQUENCE</scope>
    <source>
        <strain evidence="2">HLG_WM_MAG_10</strain>
    </source>
</reference>
<protein>
    <submittedName>
        <fullName evidence="2">Uncharacterized protein</fullName>
    </submittedName>
</protein>
<keyword evidence="1" id="KW-1133">Transmembrane helix</keyword>
<gene>
    <name evidence="2" type="ORF">HELGO_WM21823</name>
</gene>
<organism evidence="2">
    <name type="scientific">uncultured Aureispira sp</name>
    <dbReference type="NCBI Taxonomy" id="1331704"/>
    <lineage>
        <taxon>Bacteria</taxon>
        <taxon>Pseudomonadati</taxon>
        <taxon>Bacteroidota</taxon>
        <taxon>Saprospiria</taxon>
        <taxon>Saprospirales</taxon>
        <taxon>Saprospiraceae</taxon>
        <taxon>Aureispira</taxon>
        <taxon>environmental samples</taxon>
    </lineage>
</organism>